<evidence type="ECO:0000313" key="1">
    <source>
        <dbReference type="EMBL" id="VXC37408.1"/>
    </source>
</evidence>
<dbReference type="AlphaFoldDB" id="A0A653Y503"/>
<accession>A0A653Y503</accession>
<proteinExistence type="predicted"/>
<organism evidence="1 2">
    <name type="scientific">Sphingobacterium multivorum</name>
    <dbReference type="NCBI Taxonomy" id="28454"/>
    <lineage>
        <taxon>Bacteria</taxon>
        <taxon>Pseudomonadati</taxon>
        <taxon>Bacteroidota</taxon>
        <taxon>Sphingobacteriia</taxon>
        <taxon>Sphingobacteriales</taxon>
        <taxon>Sphingobacteriaceae</taxon>
        <taxon>Sphingobacterium</taxon>
    </lineage>
</organism>
<sequence>MTTAEKAFLSPIVQSPIYPEYNANKKLICGIVKISSYLIIGKGKILYSILVQWITMRPYL</sequence>
<dbReference type="EMBL" id="CABWMV010000003">
    <property type="protein sequence ID" value="VXC37408.1"/>
    <property type="molecule type" value="Genomic_DNA"/>
</dbReference>
<dbReference type="Proteomes" id="UP000432350">
    <property type="component" value="Unassembled WGS sequence"/>
</dbReference>
<evidence type="ECO:0000313" key="2">
    <source>
        <dbReference type="Proteomes" id="UP000432350"/>
    </source>
</evidence>
<protein>
    <submittedName>
        <fullName evidence="1">Uncharacterized protein</fullName>
    </submittedName>
</protein>
<gene>
    <name evidence="1" type="ORF">SPHINGO8BC_110062</name>
</gene>
<name>A0A653Y503_SPHMU</name>
<reference evidence="1 2" key="1">
    <citation type="submission" date="2019-10" db="EMBL/GenBank/DDBJ databases">
        <authorList>
            <person name="Karimi E."/>
        </authorList>
    </citation>
    <scope>NUCLEOTIDE SEQUENCE [LARGE SCALE GENOMIC DNA]</scope>
    <source>
        <strain evidence="1">Sphingobacterium sp. 8BC</strain>
    </source>
</reference>